<feature type="repeat" description="WD" evidence="3">
    <location>
        <begin position="335"/>
        <end position="368"/>
    </location>
</feature>
<reference evidence="4" key="1">
    <citation type="submission" date="2020-12" db="EMBL/GenBank/DDBJ databases">
        <authorList>
            <person name="Iha C."/>
        </authorList>
    </citation>
    <scope>NUCLEOTIDE SEQUENCE</scope>
</reference>
<evidence type="ECO:0000256" key="1">
    <source>
        <dbReference type="ARBA" id="ARBA00022574"/>
    </source>
</evidence>
<evidence type="ECO:0000313" key="4">
    <source>
        <dbReference type="EMBL" id="CAD7702435.1"/>
    </source>
</evidence>
<gene>
    <name evidence="4" type="ORF">OSTQU699_LOCUS7792</name>
</gene>
<dbReference type="AlphaFoldDB" id="A0A8S1J4R2"/>
<feature type="repeat" description="WD" evidence="3">
    <location>
        <begin position="237"/>
        <end position="278"/>
    </location>
</feature>
<dbReference type="InterPro" id="IPR001680">
    <property type="entry name" value="WD40_rpt"/>
</dbReference>
<name>A0A8S1J4R2_9CHLO</name>
<evidence type="ECO:0000256" key="2">
    <source>
        <dbReference type="ARBA" id="ARBA00022737"/>
    </source>
</evidence>
<proteinExistence type="predicted"/>
<dbReference type="InterPro" id="IPR015943">
    <property type="entry name" value="WD40/YVTN_repeat-like_dom_sf"/>
</dbReference>
<dbReference type="SUPFAM" id="SSF50998">
    <property type="entry name" value="Quinoprotein alcohol dehydrogenase-like"/>
    <property type="match status" value="1"/>
</dbReference>
<feature type="repeat" description="WD" evidence="3">
    <location>
        <begin position="195"/>
        <end position="236"/>
    </location>
</feature>
<protein>
    <recommendedName>
        <fullName evidence="6">Guanine nucleotide-binding protein subunit beta-like protein</fullName>
    </recommendedName>
</protein>
<dbReference type="PROSITE" id="PS50294">
    <property type="entry name" value="WD_REPEATS_REGION"/>
    <property type="match status" value="2"/>
</dbReference>
<keyword evidence="1 3" id="KW-0853">WD repeat</keyword>
<evidence type="ECO:0000256" key="3">
    <source>
        <dbReference type="PROSITE-ProRule" id="PRU00221"/>
    </source>
</evidence>
<dbReference type="InterPro" id="IPR036322">
    <property type="entry name" value="WD40_repeat_dom_sf"/>
</dbReference>
<dbReference type="Pfam" id="PF00400">
    <property type="entry name" value="WD40"/>
    <property type="match status" value="4"/>
</dbReference>
<organism evidence="4 5">
    <name type="scientific">Ostreobium quekettii</name>
    <dbReference type="NCBI Taxonomy" id="121088"/>
    <lineage>
        <taxon>Eukaryota</taxon>
        <taxon>Viridiplantae</taxon>
        <taxon>Chlorophyta</taxon>
        <taxon>core chlorophytes</taxon>
        <taxon>Ulvophyceae</taxon>
        <taxon>TCBD clade</taxon>
        <taxon>Bryopsidales</taxon>
        <taxon>Ostreobineae</taxon>
        <taxon>Ostreobiaceae</taxon>
        <taxon>Ostreobium</taxon>
    </lineage>
</organism>
<dbReference type="OrthoDB" id="10264376at2759"/>
<dbReference type="PANTHER" id="PTHR44019:SF8">
    <property type="entry name" value="POC1 CENTRIOLAR PROTEIN HOMOLOG"/>
    <property type="match status" value="1"/>
</dbReference>
<keyword evidence="5" id="KW-1185">Reference proteome</keyword>
<dbReference type="PANTHER" id="PTHR44019">
    <property type="entry name" value="WD REPEAT-CONTAINING PROTEIN 55"/>
    <property type="match status" value="1"/>
</dbReference>
<dbReference type="InterPro" id="IPR011047">
    <property type="entry name" value="Quinoprotein_ADH-like_sf"/>
</dbReference>
<evidence type="ECO:0000313" key="5">
    <source>
        <dbReference type="Proteomes" id="UP000708148"/>
    </source>
</evidence>
<comment type="caution">
    <text evidence="4">The sequence shown here is derived from an EMBL/GenBank/DDBJ whole genome shotgun (WGS) entry which is preliminary data.</text>
</comment>
<sequence length="368" mass="39448">MVHHVCSLGVGALARGSDGSVIIGGGDGTLNVFDWENMRTEVPPPVLHGSITSLSVDHGDVVIAGTSEGDIFKVSDGLERAVPLLQTQRGELNHLCFDANDGSTFSSTSTDGSICVWSSRAGGHSCFRDPGLINLKAVLQDRQLLHRLRKPAFGSATSSRVLDGFVLSGWSDGHLRRHDLAPGHPEIWVIPNAHKFGNSTGVSAMCLGARGDLVISGGMRGDIRVWDLASRGLVAQLKQHMGAVTAVRAFADNSHALSCSEDQSIKLWDFAAEKCLTSFVTKMGAIHDIDLVADQVQFVSVGKDRCLTFWDLREPRPTQVVRLWDFRTGSAIASLPGHTGRVSTVTFSPDGSALLSASDNGSLVWWEL</sequence>
<keyword evidence="2" id="KW-0677">Repeat</keyword>
<dbReference type="Gene3D" id="2.130.10.10">
    <property type="entry name" value="YVTN repeat-like/Quinoprotein amine dehydrogenase"/>
    <property type="match status" value="3"/>
</dbReference>
<dbReference type="PROSITE" id="PS50082">
    <property type="entry name" value="WD_REPEATS_2"/>
    <property type="match status" value="3"/>
</dbReference>
<dbReference type="EMBL" id="CAJHUC010001827">
    <property type="protein sequence ID" value="CAD7702435.1"/>
    <property type="molecule type" value="Genomic_DNA"/>
</dbReference>
<accession>A0A8S1J4R2</accession>
<dbReference type="SMART" id="SM00320">
    <property type="entry name" value="WD40"/>
    <property type="match status" value="6"/>
</dbReference>
<evidence type="ECO:0008006" key="6">
    <source>
        <dbReference type="Google" id="ProtNLM"/>
    </source>
</evidence>
<dbReference type="Proteomes" id="UP000708148">
    <property type="component" value="Unassembled WGS sequence"/>
</dbReference>
<dbReference type="SUPFAM" id="SSF50978">
    <property type="entry name" value="WD40 repeat-like"/>
    <property type="match status" value="1"/>
</dbReference>
<dbReference type="InterPro" id="IPR050505">
    <property type="entry name" value="WDR55/POC1"/>
</dbReference>